<dbReference type="AlphaFoldDB" id="A0AAD8PGG3"/>
<dbReference type="Pfam" id="PF12352">
    <property type="entry name" value="V-SNARE_C"/>
    <property type="match status" value="1"/>
</dbReference>
<sequence>MVAWGRNKSNDNGDREQLLQQSERLDDGLEKLGESRRVMDETHELGAHVMNKLLSQRETIIRSTNYATETGSYQRETRSLIRAASWSDFYTKLLMHITIVLLIVAILFVLVKRITH</sequence>
<gene>
    <name evidence="3" type="ORF">BgAZ_106460</name>
</gene>
<feature type="transmembrane region" description="Helical" evidence="2">
    <location>
        <begin position="93"/>
        <end position="111"/>
    </location>
</feature>
<proteinExistence type="predicted"/>
<evidence type="ECO:0000256" key="1">
    <source>
        <dbReference type="SAM" id="MobiDB-lite"/>
    </source>
</evidence>
<name>A0AAD8PGG3_BABGI</name>
<evidence type="ECO:0000313" key="3">
    <source>
        <dbReference type="EMBL" id="KAK1444740.1"/>
    </source>
</evidence>
<dbReference type="Gene3D" id="1.20.5.110">
    <property type="match status" value="1"/>
</dbReference>
<evidence type="ECO:0008006" key="5">
    <source>
        <dbReference type="Google" id="ProtNLM"/>
    </source>
</evidence>
<evidence type="ECO:0000256" key="2">
    <source>
        <dbReference type="SAM" id="Phobius"/>
    </source>
</evidence>
<keyword evidence="2" id="KW-0472">Membrane</keyword>
<keyword evidence="2" id="KW-1133">Transmembrane helix</keyword>
<dbReference type="SUPFAM" id="SSF58038">
    <property type="entry name" value="SNARE fusion complex"/>
    <property type="match status" value="1"/>
</dbReference>
<evidence type="ECO:0000313" key="4">
    <source>
        <dbReference type="Proteomes" id="UP001230268"/>
    </source>
</evidence>
<keyword evidence="2" id="KW-0812">Transmembrane</keyword>
<reference evidence="3" key="1">
    <citation type="submission" date="2023-08" db="EMBL/GenBank/DDBJ databases">
        <title>Draft sequence of the Babesia gibsoni genome.</title>
        <authorList>
            <person name="Yamagishi J.Y."/>
            <person name="Xuan X.X."/>
        </authorList>
    </citation>
    <scope>NUCLEOTIDE SEQUENCE</scope>
    <source>
        <strain evidence="3">Azabu</strain>
    </source>
</reference>
<comment type="caution">
    <text evidence="3">The sequence shown here is derived from an EMBL/GenBank/DDBJ whole genome shotgun (WGS) entry which is preliminary data.</text>
</comment>
<feature type="region of interest" description="Disordered" evidence="1">
    <location>
        <begin position="1"/>
        <end position="25"/>
    </location>
</feature>
<dbReference type="EMBL" id="JAVEPI010000001">
    <property type="protein sequence ID" value="KAK1444740.1"/>
    <property type="molecule type" value="Genomic_DNA"/>
</dbReference>
<keyword evidence="4" id="KW-1185">Reference proteome</keyword>
<organism evidence="3 4">
    <name type="scientific">Babesia gibsoni</name>
    <dbReference type="NCBI Taxonomy" id="33632"/>
    <lineage>
        <taxon>Eukaryota</taxon>
        <taxon>Sar</taxon>
        <taxon>Alveolata</taxon>
        <taxon>Apicomplexa</taxon>
        <taxon>Aconoidasida</taxon>
        <taxon>Piroplasmida</taxon>
        <taxon>Babesiidae</taxon>
        <taxon>Babesia</taxon>
    </lineage>
</organism>
<feature type="compositionally biased region" description="Basic and acidic residues" evidence="1">
    <location>
        <begin position="8"/>
        <end position="25"/>
    </location>
</feature>
<protein>
    <recommendedName>
        <fullName evidence="5">t-SNARE coiled-coil homology domain-containing protein</fullName>
    </recommendedName>
</protein>
<accession>A0AAD8PGG3</accession>
<dbReference type="Proteomes" id="UP001230268">
    <property type="component" value="Unassembled WGS sequence"/>
</dbReference>